<protein>
    <submittedName>
        <fullName evidence="2">Uncharacterized protein</fullName>
    </submittedName>
</protein>
<reference evidence="2" key="2">
    <citation type="submission" date="2015-07" db="EMBL/GenBank/DDBJ databases">
        <authorList>
            <person name="Noorani M."/>
        </authorList>
    </citation>
    <scope>NUCLEOTIDE SEQUENCE</scope>
    <source>
        <strain evidence="2">Yugu1</strain>
    </source>
</reference>
<dbReference type="OrthoDB" id="691348at2759"/>
<sequence length="130" mass="14460">MPCGACRCCCSAGGEAAREPLLGASADLENGRRTETTMTMTTTTTAESDDPVKEIAFMTDNRITKFIIRGLLILLWVYLYNSMRRYAISYIGEDTWFSTFVVILISVPVVEFLCVFHHVATISPTSSFEL</sequence>
<keyword evidence="1" id="KW-0472">Membrane</keyword>
<accession>A0A368S4T2</accession>
<gene>
    <name evidence="2" type="ORF">SETIT_8G062600v2</name>
</gene>
<dbReference type="AlphaFoldDB" id="A0A368S4T2"/>
<keyword evidence="1" id="KW-0812">Transmembrane</keyword>
<keyword evidence="1" id="KW-1133">Transmembrane helix</keyword>
<dbReference type="EMBL" id="CM003535">
    <property type="protein sequence ID" value="RCV37436.1"/>
    <property type="molecule type" value="Genomic_DNA"/>
</dbReference>
<evidence type="ECO:0000256" key="1">
    <source>
        <dbReference type="SAM" id="Phobius"/>
    </source>
</evidence>
<feature type="transmembrane region" description="Helical" evidence="1">
    <location>
        <begin position="66"/>
        <end position="83"/>
    </location>
</feature>
<feature type="transmembrane region" description="Helical" evidence="1">
    <location>
        <begin position="95"/>
        <end position="116"/>
    </location>
</feature>
<name>A0A368S4T2_SETIT</name>
<evidence type="ECO:0000313" key="2">
    <source>
        <dbReference type="EMBL" id="RCV37436.1"/>
    </source>
</evidence>
<reference evidence="2" key="1">
    <citation type="journal article" date="2012" name="Nat. Biotechnol.">
        <title>Reference genome sequence of the model plant Setaria.</title>
        <authorList>
            <person name="Bennetzen J.L."/>
            <person name="Schmutz J."/>
            <person name="Wang H."/>
            <person name="Percifield R."/>
            <person name="Hawkins J."/>
            <person name="Pontaroli A.C."/>
            <person name="Estep M."/>
            <person name="Feng L."/>
            <person name="Vaughn J.N."/>
            <person name="Grimwood J."/>
            <person name="Jenkins J."/>
            <person name="Barry K."/>
            <person name="Lindquist E."/>
            <person name="Hellsten U."/>
            <person name="Deshpande S."/>
            <person name="Wang X."/>
            <person name="Wu X."/>
            <person name="Mitros T."/>
            <person name="Triplett J."/>
            <person name="Yang X."/>
            <person name="Ye C.Y."/>
            <person name="Mauro-Herrera M."/>
            <person name="Wang L."/>
            <person name="Li P."/>
            <person name="Sharma M."/>
            <person name="Sharma R."/>
            <person name="Ronald P.C."/>
            <person name="Panaud O."/>
            <person name="Kellogg E.A."/>
            <person name="Brutnell T.P."/>
            <person name="Doust A.N."/>
            <person name="Tuskan G.A."/>
            <person name="Rokhsar D."/>
            <person name="Devos K.M."/>
        </authorList>
    </citation>
    <scope>NUCLEOTIDE SEQUENCE [LARGE SCALE GENOMIC DNA]</scope>
    <source>
        <strain evidence="2">Yugu1</strain>
    </source>
</reference>
<proteinExistence type="predicted"/>
<organism evidence="2">
    <name type="scientific">Setaria italica</name>
    <name type="common">Foxtail millet</name>
    <name type="synonym">Panicum italicum</name>
    <dbReference type="NCBI Taxonomy" id="4555"/>
    <lineage>
        <taxon>Eukaryota</taxon>
        <taxon>Viridiplantae</taxon>
        <taxon>Streptophyta</taxon>
        <taxon>Embryophyta</taxon>
        <taxon>Tracheophyta</taxon>
        <taxon>Spermatophyta</taxon>
        <taxon>Magnoliopsida</taxon>
        <taxon>Liliopsida</taxon>
        <taxon>Poales</taxon>
        <taxon>Poaceae</taxon>
        <taxon>PACMAD clade</taxon>
        <taxon>Panicoideae</taxon>
        <taxon>Panicodae</taxon>
        <taxon>Paniceae</taxon>
        <taxon>Cenchrinae</taxon>
        <taxon>Setaria</taxon>
    </lineage>
</organism>